<dbReference type="Pfam" id="PF06941">
    <property type="entry name" value="NT5C"/>
    <property type="match status" value="1"/>
</dbReference>
<dbReference type="STRING" id="551991.SAMN05192529_104147"/>
<reference evidence="3 4" key="1">
    <citation type="submission" date="2016-10" db="EMBL/GenBank/DDBJ databases">
        <authorList>
            <person name="de Groot N.N."/>
        </authorList>
    </citation>
    <scope>NUCLEOTIDE SEQUENCE [LARGE SCALE GENOMIC DNA]</scope>
    <source>
        <strain evidence="3 4">Vu-144</strain>
    </source>
</reference>
<evidence type="ECO:0000256" key="2">
    <source>
        <dbReference type="PIRSR" id="PIRSR610708-1"/>
    </source>
</evidence>
<evidence type="ECO:0000313" key="4">
    <source>
        <dbReference type="Proteomes" id="UP000199041"/>
    </source>
</evidence>
<sequence>MDGVLASVEPQLVKYYNQVYGASLTLEQIQGMSGAEAFPKDAATRKMLNLPGFFRDLEVMEGAVDAVKKLMKHYEVYVVSAAMEFPLSLMEKYEWLQQYFPFIDWHNIVMCGDKSIINTDYMIDDYCKNLDVFKGKTLMFHAYHNTTLDHHYRVRSWQEVLNWFERELDLELKVTSEN</sequence>
<dbReference type="GO" id="GO:0009223">
    <property type="term" value="P:pyrimidine deoxyribonucleotide catabolic process"/>
    <property type="evidence" value="ECO:0007669"/>
    <property type="project" value="TreeGrafter"/>
</dbReference>
<organism evidence="3 4">
    <name type="scientific">Arachidicoccus rhizosphaerae</name>
    <dbReference type="NCBI Taxonomy" id="551991"/>
    <lineage>
        <taxon>Bacteria</taxon>
        <taxon>Pseudomonadati</taxon>
        <taxon>Bacteroidota</taxon>
        <taxon>Chitinophagia</taxon>
        <taxon>Chitinophagales</taxon>
        <taxon>Chitinophagaceae</taxon>
        <taxon>Arachidicoccus</taxon>
    </lineage>
</organism>
<evidence type="ECO:0000313" key="3">
    <source>
        <dbReference type="EMBL" id="SDZ93235.1"/>
    </source>
</evidence>
<proteinExistence type="inferred from homology"/>
<keyword evidence="4" id="KW-1185">Reference proteome</keyword>
<dbReference type="SUPFAM" id="SSF56784">
    <property type="entry name" value="HAD-like"/>
    <property type="match status" value="1"/>
</dbReference>
<name>A0A1H3X1F6_9BACT</name>
<evidence type="ECO:0000256" key="1">
    <source>
        <dbReference type="ARBA" id="ARBA00009589"/>
    </source>
</evidence>
<accession>A0A1H3X1F6</accession>
<dbReference type="InterPro" id="IPR010708">
    <property type="entry name" value="5'(3')-deoxyribonucleotidase"/>
</dbReference>
<dbReference type="GO" id="GO:0008253">
    <property type="term" value="F:5'-nucleotidase activity"/>
    <property type="evidence" value="ECO:0007669"/>
    <property type="project" value="InterPro"/>
</dbReference>
<protein>
    <submittedName>
        <fullName evidence="3">5'(3')-deoxyribonucleotidase</fullName>
    </submittedName>
</protein>
<dbReference type="PANTHER" id="PTHR16504:SF4">
    <property type="entry name" value="5'(3')-DEOXYRIBONUCLEOTIDASE"/>
    <property type="match status" value="1"/>
</dbReference>
<dbReference type="EMBL" id="FNQY01000004">
    <property type="protein sequence ID" value="SDZ93235.1"/>
    <property type="molecule type" value="Genomic_DNA"/>
</dbReference>
<dbReference type="Proteomes" id="UP000199041">
    <property type="component" value="Unassembled WGS sequence"/>
</dbReference>
<dbReference type="PANTHER" id="PTHR16504">
    <property type="entry name" value="5'(3')-DEOXYRIBONUCLEOTIDASE"/>
    <property type="match status" value="1"/>
</dbReference>
<dbReference type="InterPro" id="IPR036412">
    <property type="entry name" value="HAD-like_sf"/>
</dbReference>
<dbReference type="InterPro" id="IPR023214">
    <property type="entry name" value="HAD_sf"/>
</dbReference>
<dbReference type="AlphaFoldDB" id="A0A1H3X1F6"/>
<dbReference type="Gene3D" id="3.40.50.1000">
    <property type="entry name" value="HAD superfamily/HAD-like"/>
    <property type="match status" value="1"/>
</dbReference>
<dbReference type="Gene3D" id="1.10.40.40">
    <property type="entry name" value="Deoxyribonucleotidase, domain 2"/>
    <property type="match status" value="1"/>
</dbReference>
<comment type="similarity">
    <text evidence="1">Belongs to the 5'(3')-deoxyribonucleotidase family.</text>
</comment>
<gene>
    <name evidence="3" type="ORF">SAMN05192529_104147</name>
</gene>
<feature type="active site" description="Proton donor" evidence="2">
    <location>
        <position position="2"/>
    </location>
</feature>